<dbReference type="WBParaSite" id="Gr19_v10_g1769.t1">
    <property type="protein sequence ID" value="Gr19_v10_g1769.t1"/>
    <property type="gene ID" value="Gr19_v10_g1769"/>
</dbReference>
<proteinExistence type="predicted"/>
<evidence type="ECO:0000313" key="3">
    <source>
        <dbReference type="WBParaSite" id="Gr19_v10_g1769.t1"/>
    </source>
</evidence>
<evidence type="ECO:0000313" key="2">
    <source>
        <dbReference type="Proteomes" id="UP000887572"/>
    </source>
</evidence>
<name>A0A914HHZ7_GLORO</name>
<evidence type="ECO:0000256" key="1">
    <source>
        <dbReference type="SAM" id="MobiDB-lite"/>
    </source>
</evidence>
<protein>
    <submittedName>
        <fullName evidence="3">Uncharacterized protein</fullName>
    </submittedName>
</protein>
<feature type="region of interest" description="Disordered" evidence="1">
    <location>
        <begin position="53"/>
        <end position="72"/>
    </location>
</feature>
<organism evidence="2 3">
    <name type="scientific">Globodera rostochiensis</name>
    <name type="common">Golden nematode worm</name>
    <name type="synonym">Heterodera rostochiensis</name>
    <dbReference type="NCBI Taxonomy" id="31243"/>
    <lineage>
        <taxon>Eukaryota</taxon>
        <taxon>Metazoa</taxon>
        <taxon>Ecdysozoa</taxon>
        <taxon>Nematoda</taxon>
        <taxon>Chromadorea</taxon>
        <taxon>Rhabditida</taxon>
        <taxon>Tylenchina</taxon>
        <taxon>Tylenchomorpha</taxon>
        <taxon>Tylenchoidea</taxon>
        <taxon>Heteroderidae</taxon>
        <taxon>Heteroderinae</taxon>
        <taxon>Globodera</taxon>
    </lineage>
</organism>
<dbReference type="Proteomes" id="UP000887572">
    <property type="component" value="Unplaced"/>
</dbReference>
<keyword evidence="2" id="KW-1185">Reference proteome</keyword>
<reference evidence="3" key="1">
    <citation type="submission" date="2022-11" db="UniProtKB">
        <authorList>
            <consortium name="WormBaseParasite"/>
        </authorList>
    </citation>
    <scope>IDENTIFICATION</scope>
</reference>
<accession>A0A914HHZ7</accession>
<sequence>MRSLSSRTTLCKEEKSELIRRTDGSNYKLPTRKTSSYRTKSAKSKWFELTKSGTAPASTTSCTCPTDAKQGN</sequence>
<dbReference type="AlphaFoldDB" id="A0A914HHZ7"/>